<protein>
    <submittedName>
        <fullName evidence="6">LysR family transcriptional regulator</fullName>
    </submittedName>
</protein>
<dbReference type="SUPFAM" id="SSF46785">
    <property type="entry name" value="Winged helix' DNA-binding domain"/>
    <property type="match status" value="1"/>
</dbReference>
<keyword evidence="3" id="KW-0238">DNA-binding</keyword>
<dbReference type="PRINTS" id="PR00039">
    <property type="entry name" value="HTHLYSR"/>
</dbReference>
<accession>A0ABT7UVX7</accession>
<organism evidence="6 7">
    <name type="scientific">Limosilactobacillus pontis</name>
    <dbReference type="NCBI Taxonomy" id="35787"/>
    <lineage>
        <taxon>Bacteria</taxon>
        <taxon>Bacillati</taxon>
        <taxon>Bacillota</taxon>
        <taxon>Bacilli</taxon>
        <taxon>Lactobacillales</taxon>
        <taxon>Lactobacillaceae</taxon>
        <taxon>Limosilactobacillus</taxon>
    </lineage>
</organism>
<feature type="domain" description="HTH lysR-type" evidence="5">
    <location>
        <begin position="3"/>
        <end position="60"/>
    </location>
</feature>
<dbReference type="Gene3D" id="1.10.10.10">
    <property type="entry name" value="Winged helix-like DNA-binding domain superfamily/Winged helix DNA-binding domain"/>
    <property type="match status" value="1"/>
</dbReference>
<keyword evidence="7" id="KW-1185">Reference proteome</keyword>
<comment type="caution">
    <text evidence="6">The sequence shown here is derived from an EMBL/GenBank/DDBJ whole genome shotgun (WGS) entry which is preliminary data.</text>
</comment>
<reference evidence="7" key="1">
    <citation type="submission" date="2023-06" db="EMBL/GenBank/DDBJ databases">
        <title>Identification and characterization of horizontal gene transfer across gut microbiota members of farm animals based on homology search.</title>
        <authorList>
            <person name="Zeman M."/>
            <person name="Kubasova T."/>
            <person name="Jahodarova E."/>
            <person name="Nykrynova M."/>
            <person name="Rychlik I."/>
        </authorList>
    </citation>
    <scope>NUCLEOTIDE SEQUENCE [LARGE SCALE GENOMIC DNA]</scope>
    <source>
        <strain evidence="7">161_Gplus</strain>
    </source>
</reference>
<evidence type="ECO:0000256" key="4">
    <source>
        <dbReference type="ARBA" id="ARBA00023163"/>
    </source>
</evidence>
<dbReference type="EMBL" id="JAUDDW010000001">
    <property type="protein sequence ID" value="MDM8265687.1"/>
    <property type="molecule type" value="Genomic_DNA"/>
</dbReference>
<dbReference type="InterPro" id="IPR000847">
    <property type="entry name" value="LysR_HTH_N"/>
</dbReference>
<gene>
    <name evidence="6" type="ORF">QUW44_00660</name>
</gene>
<comment type="similarity">
    <text evidence="1">Belongs to the LysR transcriptional regulatory family.</text>
</comment>
<evidence type="ECO:0000259" key="5">
    <source>
        <dbReference type="PROSITE" id="PS50931"/>
    </source>
</evidence>
<dbReference type="InterPro" id="IPR036390">
    <property type="entry name" value="WH_DNA-bd_sf"/>
</dbReference>
<dbReference type="RefSeq" id="WP_289585619.1">
    <property type="nucleotide sequence ID" value="NZ_JAUDDW010000001.1"/>
</dbReference>
<dbReference type="InterPro" id="IPR036388">
    <property type="entry name" value="WH-like_DNA-bd_sf"/>
</dbReference>
<dbReference type="Proteomes" id="UP001529343">
    <property type="component" value="Unassembled WGS sequence"/>
</dbReference>
<name>A0ABT7UVX7_9LACO</name>
<sequence length="122" mass="13622">MDMTITQLRYLVELAESANATQAAQKLNVTRPALTNGIRQLEEQLNTKLVVTHNNKITLTANGQKVVAQAKKILNDVNTLYELVGNHDRRTLRIGLLSNIQPIMERIGDYHDGQVALSFQSP</sequence>
<dbReference type="PANTHER" id="PTHR30346">
    <property type="entry name" value="TRANSCRIPTIONAL DUAL REGULATOR HCAR-RELATED"/>
    <property type="match status" value="1"/>
</dbReference>
<dbReference type="PROSITE" id="PS50931">
    <property type="entry name" value="HTH_LYSR"/>
    <property type="match status" value="1"/>
</dbReference>
<evidence type="ECO:0000313" key="7">
    <source>
        <dbReference type="Proteomes" id="UP001529343"/>
    </source>
</evidence>
<keyword evidence="4" id="KW-0804">Transcription</keyword>
<proteinExistence type="inferred from homology"/>
<evidence type="ECO:0000256" key="3">
    <source>
        <dbReference type="ARBA" id="ARBA00023125"/>
    </source>
</evidence>
<evidence type="ECO:0000313" key="6">
    <source>
        <dbReference type="EMBL" id="MDM8265687.1"/>
    </source>
</evidence>
<evidence type="ECO:0000256" key="1">
    <source>
        <dbReference type="ARBA" id="ARBA00009437"/>
    </source>
</evidence>
<dbReference type="PANTHER" id="PTHR30346:SF0">
    <property type="entry name" value="HCA OPERON TRANSCRIPTIONAL ACTIVATOR HCAR"/>
    <property type="match status" value="1"/>
</dbReference>
<dbReference type="Pfam" id="PF00126">
    <property type="entry name" value="HTH_1"/>
    <property type="match status" value="1"/>
</dbReference>
<keyword evidence="2" id="KW-0805">Transcription regulation</keyword>
<evidence type="ECO:0000256" key="2">
    <source>
        <dbReference type="ARBA" id="ARBA00023015"/>
    </source>
</evidence>